<feature type="signal peptide" evidence="2">
    <location>
        <begin position="1"/>
        <end position="28"/>
    </location>
</feature>
<evidence type="ECO:0000256" key="2">
    <source>
        <dbReference type="SAM" id="SignalP"/>
    </source>
</evidence>
<feature type="compositionally biased region" description="Basic and acidic residues" evidence="1">
    <location>
        <begin position="37"/>
        <end position="56"/>
    </location>
</feature>
<dbReference type="AlphaFoldDB" id="A0A419WX93"/>
<feature type="chain" id="PRO_5019235023" evidence="2">
    <location>
        <begin position="29"/>
        <end position="246"/>
    </location>
</feature>
<evidence type="ECO:0000313" key="3">
    <source>
        <dbReference type="EMBL" id="RKE00080.1"/>
    </source>
</evidence>
<accession>A0A419WX93</accession>
<feature type="region of interest" description="Disordered" evidence="1">
    <location>
        <begin position="37"/>
        <end position="101"/>
    </location>
</feature>
<dbReference type="OrthoDB" id="1119344at2"/>
<dbReference type="RefSeq" id="WP_120240826.1">
    <property type="nucleotide sequence ID" value="NZ_RAPQ01000010.1"/>
</dbReference>
<keyword evidence="4" id="KW-1185">Reference proteome</keyword>
<proteinExistence type="predicted"/>
<gene>
    <name evidence="3" type="ORF">BXY64_3076</name>
</gene>
<sequence length="246" mass="30311">MKTTKYYKLLASIVLVSTLTTYTTSLFAQRRTYNEEATRYEERKRNKSFHENQNRDRSKRSSYNYKDDRKSQRHDHKYNSKKSHYSKHDHYSHKKHKGHKYHKHGHVEYKHYHGDHYRGHHGYHHKHHGQYYRHKYYYTKHGHSCYNHSKYGQVIWRFSCEPRVIHHPNGDYYYTNGHYYKYYPEFGYIHVEAPRTVYFSHLPNDCRRVNIHGGVYYTDGDLCFIRHRKGFRLVTRPEGIHFSIRF</sequence>
<organism evidence="3 4">
    <name type="scientific">Marinifilum flexuosum</name>
    <dbReference type="NCBI Taxonomy" id="1117708"/>
    <lineage>
        <taxon>Bacteria</taxon>
        <taxon>Pseudomonadati</taxon>
        <taxon>Bacteroidota</taxon>
        <taxon>Bacteroidia</taxon>
        <taxon>Marinilabiliales</taxon>
        <taxon>Marinifilaceae</taxon>
    </lineage>
</organism>
<protein>
    <submittedName>
        <fullName evidence="3">Uncharacterized protein</fullName>
    </submittedName>
</protein>
<name>A0A419WX93_9BACT</name>
<reference evidence="3 4" key="1">
    <citation type="submission" date="2018-09" db="EMBL/GenBank/DDBJ databases">
        <title>Genomic Encyclopedia of Archaeal and Bacterial Type Strains, Phase II (KMG-II): from individual species to whole genera.</title>
        <authorList>
            <person name="Goeker M."/>
        </authorList>
    </citation>
    <scope>NUCLEOTIDE SEQUENCE [LARGE SCALE GENOMIC DNA]</scope>
    <source>
        <strain evidence="3 4">DSM 21950</strain>
    </source>
</reference>
<comment type="caution">
    <text evidence="3">The sequence shown here is derived from an EMBL/GenBank/DDBJ whole genome shotgun (WGS) entry which is preliminary data.</text>
</comment>
<evidence type="ECO:0000313" key="4">
    <source>
        <dbReference type="Proteomes" id="UP000284531"/>
    </source>
</evidence>
<feature type="compositionally biased region" description="Basic residues" evidence="1">
    <location>
        <begin position="71"/>
        <end position="101"/>
    </location>
</feature>
<keyword evidence="2" id="KW-0732">Signal</keyword>
<dbReference type="Proteomes" id="UP000284531">
    <property type="component" value="Unassembled WGS sequence"/>
</dbReference>
<dbReference type="EMBL" id="RAPQ01000010">
    <property type="protein sequence ID" value="RKE00080.1"/>
    <property type="molecule type" value="Genomic_DNA"/>
</dbReference>
<evidence type="ECO:0000256" key="1">
    <source>
        <dbReference type="SAM" id="MobiDB-lite"/>
    </source>
</evidence>